<dbReference type="RefSeq" id="WP_184995121.1">
    <property type="nucleotide sequence ID" value="NZ_BOMK01000041.1"/>
</dbReference>
<keyword evidence="4 6" id="KW-1133">Transmembrane helix</keyword>
<evidence type="ECO:0000256" key="3">
    <source>
        <dbReference type="ARBA" id="ARBA00022692"/>
    </source>
</evidence>
<feature type="transmembrane region" description="Helical" evidence="6">
    <location>
        <begin position="182"/>
        <end position="206"/>
    </location>
</feature>
<evidence type="ECO:0000256" key="2">
    <source>
        <dbReference type="ARBA" id="ARBA00022475"/>
    </source>
</evidence>
<name>A0A7W7I006_9ACTN</name>
<proteinExistence type="predicted"/>
<feature type="transmembrane region" description="Helical" evidence="6">
    <location>
        <begin position="53"/>
        <end position="75"/>
    </location>
</feature>
<evidence type="ECO:0000256" key="5">
    <source>
        <dbReference type="ARBA" id="ARBA00023136"/>
    </source>
</evidence>
<evidence type="ECO:0000313" key="8">
    <source>
        <dbReference type="Proteomes" id="UP000578112"/>
    </source>
</evidence>
<evidence type="ECO:0000256" key="4">
    <source>
        <dbReference type="ARBA" id="ARBA00022989"/>
    </source>
</evidence>
<sequence length="309" mass="32724">MNGERPQPPGPGLKERLLRSALDRGAGLLSRAESSLPLRCLRRFAAINGRDRSLVLGGQAFTALIPLLIVVAAAASGRGPTALADRLAARFHVTGSSAQAIRTLFERPPGATGAFTVLGIVVLLFSLLNLTRSLQRTYESAWRLPAIGVRGTLNGVTAVGLLISSLLVLSLLVGLLRQVPAGTAFAVVLRVVMSTAIWLLLQYLLLSRRVQLRRLLPGSVVAGVGGALLNLYSAVWMPRVIESNADRYGIIGITFALLTWLILVCVCVVVAAVIGAEMGGAPEHPGRRWPAALFVRAAEVPGQPDDDAL</sequence>
<feature type="transmembrane region" description="Helical" evidence="6">
    <location>
        <begin position="111"/>
        <end position="130"/>
    </location>
</feature>
<comment type="caution">
    <text evidence="7">The sequence shown here is derived from an EMBL/GenBank/DDBJ whole genome shotgun (WGS) entry which is preliminary data.</text>
</comment>
<keyword evidence="5 6" id="KW-0472">Membrane</keyword>
<feature type="transmembrane region" description="Helical" evidence="6">
    <location>
        <begin position="248"/>
        <end position="274"/>
    </location>
</feature>
<dbReference type="InterPro" id="IPR017039">
    <property type="entry name" value="Virul_fac_BrkB"/>
</dbReference>
<feature type="transmembrane region" description="Helical" evidence="6">
    <location>
        <begin position="215"/>
        <end position="236"/>
    </location>
</feature>
<evidence type="ECO:0000256" key="6">
    <source>
        <dbReference type="SAM" id="Phobius"/>
    </source>
</evidence>
<keyword evidence="3 6" id="KW-0812">Transmembrane</keyword>
<dbReference type="GO" id="GO:0005886">
    <property type="term" value="C:plasma membrane"/>
    <property type="evidence" value="ECO:0007669"/>
    <property type="project" value="UniProtKB-SubCell"/>
</dbReference>
<dbReference type="Proteomes" id="UP000578112">
    <property type="component" value="Unassembled WGS sequence"/>
</dbReference>
<evidence type="ECO:0000256" key="1">
    <source>
        <dbReference type="ARBA" id="ARBA00004651"/>
    </source>
</evidence>
<accession>A0A7W7I006</accession>
<gene>
    <name evidence="7" type="ORF">BJ971_004425</name>
</gene>
<dbReference type="EMBL" id="JACHNH010000001">
    <property type="protein sequence ID" value="MBB4763869.1"/>
    <property type="molecule type" value="Genomic_DNA"/>
</dbReference>
<protein>
    <submittedName>
        <fullName evidence="7">Membrane protein</fullName>
    </submittedName>
</protein>
<feature type="transmembrane region" description="Helical" evidence="6">
    <location>
        <begin position="151"/>
        <end position="176"/>
    </location>
</feature>
<keyword evidence="2" id="KW-1003">Cell membrane</keyword>
<dbReference type="Pfam" id="PF03631">
    <property type="entry name" value="Virul_fac_BrkB"/>
    <property type="match status" value="1"/>
</dbReference>
<organism evidence="7 8">
    <name type="scientific">Actinoplanes digitatis</name>
    <dbReference type="NCBI Taxonomy" id="1868"/>
    <lineage>
        <taxon>Bacteria</taxon>
        <taxon>Bacillati</taxon>
        <taxon>Actinomycetota</taxon>
        <taxon>Actinomycetes</taxon>
        <taxon>Micromonosporales</taxon>
        <taxon>Micromonosporaceae</taxon>
        <taxon>Actinoplanes</taxon>
    </lineage>
</organism>
<dbReference type="AlphaFoldDB" id="A0A7W7I006"/>
<reference evidence="7 8" key="1">
    <citation type="submission" date="2020-08" db="EMBL/GenBank/DDBJ databases">
        <title>Sequencing the genomes of 1000 actinobacteria strains.</title>
        <authorList>
            <person name="Klenk H.-P."/>
        </authorList>
    </citation>
    <scope>NUCLEOTIDE SEQUENCE [LARGE SCALE GENOMIC DNA]</scope>
    <source>
        <strain evidence="7 8">DSM 43149</strain>
    </source>
</reference>
<evidence type="ECO:0000313" key="7">
    <source>
        <dbReference type="EMBL" id="MBB4763869.1"/>
    </source>
</evidence>
<keyword evidence="8" id="KW-1185">Reference proteome</keyword>
<comment type="subcellular location">
    <subcellularLocation>
        <location evidence="1">Cell membrane</location>
        <topology evidence="1">Multi-pass membrane protein</topology>
    </subcellularLocation>
</comment>